<dbReference type="AlphaFoldDB" id="A0A4W3HXS5"/>
<dbReference type="InParanoid" id="A0A4W3HXS5"/>
<reference evidence="2" key="3">
    <citation type="journal article" date="2014" name="Nature">
        <title>Elephant shark genome provides unique insights into gnathostome evolution.</title>
        <authorList>
            <consortium name="International Elephant Shark Genome Sequencing Consortium"/>
            <person name="Venkatesh B."/>
            <person name="Lee A.P."/>
            <person name="Ravi V."/>
            <person name="Maurya A.K."/>
            <person name="Lian M.M."/>
            <person name="Swann J.B."/>
            <person name="Ohta Y."/>
            <person name="Flajnik M.F."/>
            <person name="Sutoh Y."/>
            <person name="Kasahara M."/>
            <person name="Hoon S."/>
            <person name="Gangu V."/>
            <person name="Roy S.W."/>
            <person name="Irimia M."/>
            <person name="Korzh V."/>
            <person name="Kondrychyn I."/>
            <person name="Lim Z.W."/>
            <person name="Tay B.H."/>
            <person name="Tohari S."/>
            <person name="Kong K.W."/>
            <person name="Ho S."/>
            <person name="Lorente-Galdos B."/>
            <person name="Quilez J."/>
            <person name="Marques-Bonet T."/>
            <person name="Raney B.J."/>
            <person name="Ingham P.W."/>
            <person name="Tay A."/>
            <person name="Hillier L.W."/>
            <person name="Minx P."/>
            <person name="Boehm T."/>
            <person name="Wilson R.K."/>
            <person name="Brenner S."/>
            <person name="Warren W.C."/>
        </authorList>
    </citation>
    <scope>NUCLEOTIDE SEQUENCE [LARGE SCALE GENOMIC DNA]</scope>
</reference>
<accession>A0A4W3HXS5</accession>
<proteinExistence type="predicted"/>
<evidence type="ECO:0000313" key="1">
    <source>
        <dbReference type="Ensembl" id="ENSCMIP00000020080.1"/>
    </source>
</evidence>
<keyword evidence="2" id="KW-1185">Reference proteome</keyword>
<dbReference type="STRING" id="7868.ENSCMIP00000020080"/>
<reference evidence="1" key="4">
    <citation type="submission" date="2025-08" db="UniProtKB">
        <authorList>
            <consortium name="Ensembl"/>
        </authorList>
    </citation>
    <scope>IDENTIFICATION</scope>
</reference>
<reference evidence="1" key="5">
    <citation type="submission" date="2025-09" db="UniProtKB">
        <authorList>
            <consortium name="Ensembl"/>
        </authorList>
    </citation>
    <scope>IDENTIFICATION</scope>
</reference>
<organism evidence="1 2">
    <name type="scientific">Callorhinchus milii</name>
    <name type="common">Ghost shark</name>
    <dbReference type="NCBI Taxonomy" id="7868"/>
    <lineage>
        <taxon>Eukaryota</taxon>
        <taxon>Metazoa</taxon>
        <taxon>Chordata</taxon>
        <taxon>Craniata</taxon>
        <taxon>Vertebrata</taxon>
        <taxon>Chondrichthyes</taxon>
        <taxon>Holocephali</taxon>
        <taxon>Chimaeriformes</taxon>
        <taxon>Callorhinchidae</taxon>
        <taxon>Callorhinchus</taxon>
    </lineage>
</organism>
<name>A0A4W3HXS5_CALMI</name>
<sequence length="348" mass="38284">MSSTEPQGSVLGPLLFTLYMLPLGDIIRRHGINFHMYVDVTQLYLSASTLSSRTTGVLTDCPSDIKSWTRANFLQLNVSNTEALLIGSRQRLCTSGTGSISLHGCTLNLTKPVRKLGVLFDPELSFLLHTHTMISTAYRHLHNIARLRHCLTPQAAQTLTFVTSRLDYGNSLLIGLPNSSLHKLQIIQNSAARVLSLTRLRDPITPTLARLHWLPIPQRIEFKILVLTFKAIHGFAPSYLSDLLTPYQPDRSLRSLGSGLLHVSRLTRPTIVGRAFSISAPTLWNSIPRSLCLASSLASFKAGLKTLLFDRAFGLPPTSLPSLTRTPPLPHAQAPTADCSALWDVLPT</sequence>
<dbReference type="GeneTree" id="ENSGT01150000286909"/>
<dbReference type="Proteomes" id="UP000314986">
    <property type="component" value="Unassembled WGS sequence"/>
</dbReference>
<dbReference type="Ensembl" id="ENSCMIT00000020453.1">
    <property type="protein sequence ID" value="ENSCMIP00000020080.1"/>
    <property type="gene ID" value="ENSCMIG00000009296.1"/>
</dbReference>
<dbReference type="OMA" id="WTRANFL"/>
<reference evidence="2" key="1">
    <citation type="journal article" date="2006" name="Science">
        <title>Ancient noncoding elements conserved in the human genome.</title>
        <authorList>
            <person name="Venkatesh B."/>
            <person name="Kirkness E.F."/>
            <person name="Loh Y.H."/>
            <person name="Halpern A.L."/>
            <person name="Lee A.P."/>
            <person name="Johnson J."/>
            <person name="Dandona N."/>
            <person name="Viswanathan L.D."/>
            <person name="Tay A."/>
            <person name="Venter J.C."/>
            <person name="Strausberg R.L."/>
            <person name="Brenner S."/>
        </authorList>
    </citation>
    <scope>NUCLEOTIDE SEQUENCE [LARGE SCALE GENOMIC DNA]</scope>
</reference>
<protein>
    <submittedName>
        <fullName evidence="1">Uncharacterized protein</fullName>
    </submittedName>
</protein>
<evidence type="ECO:0000313" key="2">
    <source>
        <dbReference type="Proteomes" id="UP000314986"/>
    </source>
</evidence>
<reference evidence="2" key="2">
    <citation type="journal article" date="2007" name="PLoS Biol.">
        <title>Survey sequencing and comparative analysis of the elephant shark (Callorhinchus milii) genome.</title>
        <authorList>
            <person name="Venkatesh B."/>
            <person name="Kirkness E.F."/>
            <person name="Loh Y.H."/>
            <person name="Halpern A.L."/>
            <person name="Lee A.P."/>
            <person name="Johnson J."/>
            <person name="Dandona N."/>
            <person name="Viswanathan L.D."/>
            <person name="Tay A."/>
            <person name="Venter J.C."/>
            <person name="Strausberg R.L."/>
            <person name="Brenner S."/>
        </authorList>
    </citation>
    <scope>NUCLEOTIDE SEQUENCE [LARGE SCALE GENOMIC DNA]</scope>
</reference>
<dbReference type="PANTHER" id="PTHR33332">
    <property type="entry name" value="REVERSE TRANSCRIPTASE DOMAIN-CONTAINING PROTEIN"/>
    <property type="match status" value="1"/>
</dbReference>